<feature type="compositionally biased region" description="Basic and acidic residues" evidence="7">
    <location>
        <begin position="116"/>
        <end position="126"/>
    </location>
</feature>
<dbReference type="InterPro" id="IPR039425">
    <property type="entry name" value="RNA_pol_sigma-70-like"/>
</dbReference>
<dbReference type="InterPro" id="IPR014284">
    <property type="entry name" value="RNA_pol_sigma-70_dom"/>
</dbReference>
<comment type="similarity">
    <text evidence="1 6">Belongs to the sigma-70 factor family. ECF subfamily.</text>
</comment>
<keyword evidence="4 6" id="KW-0238">DNA-binding</keyword>
<dbReference type="GO" id="GO:0003677">
    <property type="term" value="F:DNA binding"/>
    <property type="evidence" value="ECO:0007669"/>
    <property type="project" value="UniProtKB-KW"/>
</dbReference>
<dbReference type="GO" id="GO:0006950">
    <property type="term" value="P:response to stress"/>
    <property type="evidence" value="ECO:0007669"/>
    <property type="project" value="UniProtKB-ARBA"/>
</dbReference>
<dbReference type="GO" id="GO:0016987">
    <property type="term" value="F:sigma factor activity"/>
    <property type="evidence" value="ECO:0007669"/>
    <property type="project" value="UniProtKB-KW"/>
</dbReference>
<keyword evidence="2 6" id="KW-0805">Transcription regulation</keyword>
<dbReference type="SUPFAM" id="SSF88946">
    <property type="entry name" value="Sigma2 domain of RNA polymerase sigma factors"/>
    <property type="match status" value="1"/>
</dbReference>
<dbReference type="GO" id="GO:0006352">
    <property type="term" value="P:DNA-templated transcription initiation"/>
    <property type="evidence" value="ECO:0007669"/>
    <property type="project" value="InterPro"/>
</dbReference>
<proteinExistence type="inferred from homology"/>
<evidence type="ECO:0000256" key="1">
    <source>
        <dbReference type="ARBA" id="ARBA00010641"/>
    </source>
</evidence>
<dbReference type="InterPro" id="IPR013324">
    <property type="entry name" value="RNA_pol_sigma_r3/r4-like"/>
</dbReference>
<dbReference type="InterPro" id="IPR036388">
    <property type="entry name" value="WH-like_DNA-bd_sf"/>
</dbReference>
<dbReference type="AlphaFoldDB" id="A0A1H0D5R9"/>
<protein>
    <recommendedName>
        <fullName evidence="6">RNA polymerase sigma factor</fullName>
    </recommendedName>
</protein>
<accession>A0A1H0D5R9</accession>
<dbReference type="CDD" id="cd06171">
    <property type="entry name" value="Sigma70_r4"/>
    <property type="match status" value="1"/>
</dbReference>
<dbReference type="EMBL" id="FNIE01000005">
    <property type="protein sequence ID" value="SDN65425.1"/>
    <property type="molecule type" value="Genomic_DNA"/>
</dbReference>
<evidence type="ECO:0000259" key="8">
    <source>
        <dbReference type="Pfam" id="PF04542"/>
    </source>
</evidence>
<sequence>MAGEEGGRWGRRAAVTGARVWRARRKDTVEAAPAMRSEKDVRAAYREYGGELLGFARNALGDEQLAEEVVQEVFLRAWRAADGYDARRASLRTWLYAIARNAVVDARRRAAARPAPPERHVGEQHDGPAVPDPYDRLLQRIELDEALGRLSPDQRQVIVQVHVLGRSCADVAAELGIPASTARSRLHHGVRALRGILQENGWLAP</sequence>
<dbReference type="PANTHER" id="PTHR43133">
    <property type="entry name" value="RNA POLYMERASE ECF-TYPE SIGMA FACTO"/>
    <property type="match status" value="1"/>
</dbReference>
<keyword evidence="5 6" id="KW-0804">Transcription</keyword>
<feature type="region of interest" description="Disordered" evidence="7">
    <location>
        <begin position="110"/>
        <end position="129"/>
    </location>
</feature>
<evidence type="ECO:0000256" key="5">
    <source>
        <dbReference type="ARBA" id="ARBA00023163"/>
    </source>
</evidence>
<evidence type="ECO:0000256" key="4">
    <source>
        <dbReference type="ARBA" id="ARBA00023125"/>
    </source>
</evidence>
<dbReference type="PANTHER" id="PTHR43133:SF52">
    <property type="entry name" value="ECF RNA POLYMERASE SIGMA FACTOR SIGL"/>
    <property type="match status" value="1"/>
</dbReference>
<dbReference type="NCBIfam" id="TIGR02937">
    <property type="entry name" value="sigma70-ECF"/>
    <property type="match status" value="1"/>
</dbReference>
<dbReference type="Gene3D" id="1.10.1740.10">
    <property type="match status" value="1"/>
</dbReference>
<keyword evidence="3 6" id="KW-0731">Sigma factor</keyword>
<dbReference type="STRING" id="310781.SAMN05216259_10580"/>
<dbReference type="InterPro" id="IPR013249">
    <property type="entry name" value="RNA_pol_sigma70_r4_t2"/>
</dbReference>
<evidence type="ECO:0000259" key="9">
    <source>
        <dbReference type="Pfam" id="PF08281"/>
    </source>
</evidence>
<dbReference type="Pfam" id="PF04542">
    <property type="entry name" value="Sigma70_r2"/>
    <property type="match status" value="1"/>
</dbReference>
<evidence type="ECO:0000313" key="11">
    <source>
        <dbReference type="Proteomes" id="UP000199341"/>
    </source>
</evidence>
<evidence type="ECO:0000256" key="2">
    <source>
        <dbReference type="ARBA" id="ARBA00023015"/>
    </source>
</evidence>
<organism evidence="10 11">
    <name type="scientific">Actinacidiphila guanduensis</name>
    <dbReference type="NCBI Taxonomy" id="310781"/>
    <lineage>
        <taxon>Bacteria</taxon>
        <taxon>Bacillati</taxon>
        <taxon>Actinomycetota</taxon>
        <taxon>Actinomycetes</taxon>
        <taxon>Kitasatosporales</taxon>
        <taxon>Streptomycetaceae</taxon>
        <taxon>Actinacidiphila</taxon>
    </lineage>
</organism>
<evidence type="ECO:0000256" key="3">
    <source>
        <dbReference type="ARBA" id="ARBA00023082"/>
    </source>
</evidence>
<evidence type="ECO:0000313" key="10">
    <source>
        <dbReference type="EMBL" id="SDN65425.1"/>
    </source>
</evidence>
<gene>
    <name evidence="10" type="ORF">SAMN05216259_10580</name>
</gene>
<dbReference type="Pfam" id="PF08281">
    <property type="entry name" value="Sigma70_r4_2"/>
    <property type="match status" value="1"/>
</dbReference>
<feature type="domain" description="RNA polymerase sigma factor 70 region 4 type 2" evidence="9">
    <location>
        <begin position="141"/>
        <end position="193"/>
    </location>
</feature>
<reference evidence="10 11" key="1">
    <citation type="submission" date="2016-10" db="EMBL/GenBank/DDBJ databases">
        <authorList>
            <person name="de Groot N.N."/>
        </authorList>
    </citation>
    <scope>NUCLEOTIDE SEQUENCE [LARGE SCALE GENOMIC DNA]</scope>
    <source>
        <strain evidence="10 11">CGMCC 4.2022</strain>
    </source>
</reference>
<evidence type="ECO:0000256" key="6">
    <source>
        <dbReference type="RuleBase" id="RU000716"/>
    </source>
</evidence>
<keyword evidence="11" id="KW-1185">Reference proteome</keyword>
<dbReference type="Proteomes" id="UP000199341">
    <property type="component" value="Unassembled WGS sequence"/>
</dbReference>
<dbReference type="InterPro" id="IPR007627">
    <property type="entry name" value="RNA_pol_sigma70_r2"/>
</dbReference>
<dbReference type="InterPro" id="IPR000838">
    <property type="entry name" value="RNA_pol_sigma70_ECF_CS"/>
</dbReference>
<feature type="domain" description="RNA polymerase sigma-70 region 2" evidence="8">
    <location>
        <begin position="45"/>
        <end position="111"/>
    </location>
</feature>
<dbReference type="SUPFAM" id="SSF88659">
    <property type="entry name" value="Sigma3 and sigma4 domains of RNA polymerase sigma factors"/>
    <property type="match status" value="1"/>
</dbReference>
<dbReference type="Gene3D" id="1.10.10.10">
    <property type="entry name" value="Winged helix-like DNA-binding domain superfamily/Winged helix DNA-binding domain"/>
    <property type="match status" value="1"/>
</dbReference>
<dbReference type="InterPro" id="IPR013325">
    <property type="entry name" value="RNA_pol_sigma_r2"/>
</dbReference>
<name>A0A1H0D5R9_9ACTN</name>
<dbReference type="PROSITE" id="PS01063">
    <property type="entry name" value="SIGMA70_ECF"/>
    <property type="match status" value="1"/>
</dbReference>
<evidence type="ECO:0000256" key="7">
    <source>
        <dbReference type="SAM" id="MobiDB-lite"/>
    </source>
</evidence>